<gene>
    <name evidence="5" type="ORF">ACFSJ0_01295</name>
</gene>
<keyword evidence="6" id="KW-1185">Reference proteome</keyword>
<sequence>MYRARGRHALSGQVKPALPSSAEGPWLPPGSGIHIAGLTIVGGLLYVGSELPSASGMSVEPALIDPELPVDMTQPDWDGQGLDRWPSYAALPAPSRAAYLSWLADGRCYPRTPLGYVFLYFYGLERRVLHDLHLDRSTAQEELPMIYEEVRRLIGLYAGHDAFQRHAAPFEALLAALCEPEVTGAAFALRARLGELAAQGRPVPADWALAWLRGHPAYRPGTPATRCPEEFGALFQRRYTARHGEGLVVQPGAKELAFDYRPASPGFAGAPAVLPGVPDVLTLTAPTRELFGLAEECGSELEAYSRFLGRLPGARQSVRAQALLPAELLDLGSGGAGGAVRWALRRLGQQQTALVPAEEFVALLSTPVPARKDVIALAQILGRAGVGIEPDPRLGGPVPAEGVMALFAAPDGPTAAASDAYRAATALLHLGAASTADGQTPEAAYRRLGEHLERALHLTAGERARLRAHLEWLLGAEVPLIGLIERVQEIGAAQRAHVAEFLRDVAAADGHIAPEEAQILARIHWLLGLDQDSTSAGGGLASYTGVRHAPIQLAYVPHAPAQPVPPPRVIMPHHPSGPFTSPPFGPAPHPSAPNGSAPYSSTPYGPAPYDSAPNGSAPYTSTPNGPVPDASTPYGPASYLPAQEHPIPQDLAVSSPVPHTFVPQGVPLGHVLGAPAVPVWGAVARLAETAQLGTRLDSLLAGEEPIPPPAPPPEVTPLAGLDSRHSGLVRALAAVDEPHIGRGQFEALADAWNLLPEGAMDRVNEAAYQTVGDPLLDGDDPILVDRRVLGEMLK</sequence>
<comment type="caution">
    <text evidence="5">The sequence shown here is derived from an EMBL/GenBank/DDBJ whole genome shotgun (WGS) entry which is preliminary data.</text>
</comment>
<organism evidence="5 6">
    <name type="scientific">Nonomuraea guangzhouensis</name>
    <dbReference type="NCBI Taxonomy" id="1291555"/>
    <lineage>
        <taxon>Bacteria</taxon>
        <taxon>Bacillati</taxon>
        <taxon>Actinomycetota</taxon>
        <taxon>Actinomycetes</taxon>
        <taxon>Streptosporangiales</taxon>
        <taxon>Streptosporangiaceae</taxon>
        <taxon>Nonomuraea</taxon>
    </lineage>
</organism>
<evidence type="ECO:0000259" key="2">
    <source>
        <dbReference type="Pfam" id="PF05099"/>
    </source>
</evidence>
<dbReference type="InterPro" id="IPR025266">
    <property type="entry name" value="TerB_N"/>
</dbReference>
<feature type="region of interest" description="Disordered" evidence="1">
    <location>
        <begin position="565"/>
        <end position="643"/>
    </location>
</feature>
<evidence type="ECO:0000313" key="6">
    <source>
        <dbReference type="Proteomes" id="UP001597097"/>
    </source>
</evidence>
<dbReference type="RefSeq" id="WP_219539430.1">
    <property type="nucleotide sequence ID" value="NZ_JAHKRM010000062.1"/>
</dbReference>
<dbReference type="InterPro" id="IPR028932">
    <property type="entry name" value="TerB-C"/>
</dbReference>
<dbReference type="Pfam" id="PF05099">
    <property type="entry name" value="TerB"/>
    <property type="match status" value="1"/>
</dbReference>
<feature type="compositionally biased region" description="Polar residues" evidence="1">
    <location>
        <begin position="613"/>
        <end position="624"/>
    </location>
</feature>
<dbReference type="CDD" id="cd07176">
    <property type="entry name" value="terB"/>
    <property type="match status" value="1"/>
</dbReference>
<accession>A0ABW4G182</accession>
<protein>
    <submittedName>
        <fullName evidence="5">TerB N-terminal domain-containing protein</fullName>
    </submittedName>
</protein>
<dbReference type="EMBL" id="JBHUCM010000002">
    <property type="protein sequence ID" value="MFD1535646.1"/>
    <property type="molecule type" value="Genomic_DNA"/>
</dbReference>
<evidence type="ECO:0000313" key="5">
    <source>
        <dbReference type="EMBL" id="MFD1535646.1"/>
    </source>
</evidence>
<feature type="domain" description="Co-chaperone DjlA N-terminal" evidence="2">
    <location>
        <begin position="432"/>
        <end position="532"/>
    </location>
</feature>
<feature type="compositionally biased region" description="Pro residues" evidence="1">
    <location>
        <begin position="580"/>
        <end position="591"/>
    </location>
</feature>
<proteinExistence type="predicted"/>
<name>A0ABW4G182_9ACTN</name>
<evidence type="ECO:0000259" key="3">
    <source>
        <dbReference type="Pfam" id="PF13208"/>
    </source>
</evidence>
<feature type="domain" description="TerB N-terminal" evidence="3">
    <location>
        <begin position="28"/>
        <end position="224"/>
    </location>
</feature>
<reference evidence="6" key="1">
    <citation type="journal article" date="2019" name="Int. J. Syst. Evol. Microbiol.">
        <title>The Global Catalogue of Microorganisms (GCM) 10K type strain sequencing project: providing services to taxonomists for standard genome sequencing and annotation.</title>
        <authorList>
            <consortium name="The Broad Institute Genomics Platform"/>
            <consortium name="The Broad Institute Genome Sequencing Center for Infectious Disease"/>
            <person name="Wu L."/>
            <person name="Ma J."/>
        </authorList>
    </citation>
    <scope>NUCLEOTIDE SEQUENCE [LARGE SCALE GENOMIC DNA]</scope>
    <source>
        <strain evidence="6">CGMCC 1.15399</strain>
    </source>
</reference>
<evidence type="ECO:0000259" key="4">
    <source>
        <dbReference type="Pfam" id="PF15615"/>
    </source>
</evidence>
<dbReference type="Pfam" id="PF13208">
    <property type="entry name" value="TerB_N"/>
    <property type="match status" value="1"/>
</dbReference>
<evidence type="ECO:0000256" key="1">
    <source>
        <dbReference type="SAM" id="MobiDB-lite"/>
    </source>
</evidence>
<dbReference type="Pfam" id="PF15615">
    <property type="entry name" value="TerB_C"/>
    <property type="match status" value="1"/>
</dbReference>
<dbReference type="Proteomes" id="UP001597097">
    <property type="component" value="Unassembled WGS sequence"/>
</dbReference>
<feature type="domain" description="TerB-C" evidence="4">
    <location>
        <begin position="714"/>
        <end position="789"/>
    </location>
</feature>
<feature type="region of interest" description="Disordered" evidence="1">
    <location>
        <begin position="1"/>
        <end position="21"/>
    </location>
</feature>
<dbReference type="InterPro" id="IPR007791">
    <property type="entry name" value="DjlA_N"/>
</dbReference>
<feature type="compositionally biased region" description="Low complexity" evidence="1">
    <location>
        <begin position="570"/>
        <end position="579"/>
    </location>
</feature>